<dbReference type="Proteomes" id="UP000076722">
    <property type="component" value="Unassembled WGS sequence"/>
</dbReference>
<evidence type="ECO:0000313" key="1">
    <source>
        <dbReference type="EMBL" id="KZS86790.1"/>
    </source>
</evidence>
<feature type="non-terminal residue" evidence="1">
    <location>
        <position position="160"/>
    </location>
</feature>
<dbReference type="EMBL" id="KV419468">
    <property type="protein sequence ID" value="KZS86790.1"/>
    <property type="molecule type" value="Genomic_DNA"/>
</dbReference>
<reference evidence="1 2" key="1">
    <citation type="journal article" date="2016" name="Mol. Biol. Evol.">
        <title>Comparative Genomics of Early-Diverging Mushroom-Forming Fungi Provides Insights into the Origins of Lignocellulose Decay Capabilities.</title>
        <authorList>
            <person name="Nagy L.G."/>
            <person name="Riley R."/>
            <person name="Tritt A."/>
            <person name="Adam C."/>
            <person name="Daum C."/>
            <person name="Floudas D."/>
            <person name="Sun H."/>
            <person name="Yadav J.S."/>
            <person name="Pangilinan J."/>
            <person name="Larsson K.H."/>
            <person name="Matsuura K."/>
            <person name="Barry K."/>
            <person name="Labutti K."/>
            <person name="Kuo R."/>
            <person name="Ohm R.A."/>
            <person name="Bhattacharya S.S."/>
            <person name="Shirouzu T."/>
            <person name="Yoshinaga Y."/>
            <person name="Martin F.M."/>
            <person name="Grigoriev I.V."/>
            <person name="Hibbett D.S."/>
        </authorList>
    </citation>
    <scope>NUCLEOTIDE SEQUENCE [LARGE SCALE GENOMIC DNA]</scope>
    <source>
        <strain evidence="1 2">HHB9708</strain>
    </source>
</reference>
<sequence>MRTLTTVQNLALRFICAGFRTTPIYALELEASILPIKHHLDELSHGAAIRITTLPKSHPITLRLTDERRRHQGCADMAFLGPPGTNTTGAGVVGYHRDEEIFSIKLNTGTHSEVFDAELSGLARASEQALRYAGSHPEIQYIHLYADNISALQIIHQGLP</sequence>
<evidence type="ECO:0008006" key="3">
    <source>
        <dbReference type="Google" id="ProtNLM"/>
    </source>
</evidence>
<dbReference type="STRING" id="1314777.A0A164MK60"/>
<dbReference type="AlphaFoldDB" id="A0A164MK60"/>
<organism evidence="1 2">
    <name type="scientific">Sistotremastrum niveocremeum HHB9708</name>
    <dbReference type="NCBI Taxonomy" id="1314777"/>
    <lineage>
        <taxon>Eukaryota</taxon>
        <taxon>Fungi</taxon>
        <taxon>Dikarya</taxon>
        <taxon>Basidiomycota</taxon>
        <taxon>Agaricomycotina</taxon>
        <taxon>Agaricomycetes</taxon>
        <taxon>Sistotremastrales</taxon>
        <taxon>Sistotremastraceae</taxon>
        <taxon>Sertulicium</taxon>
        <taxon>Sertulicium niveocremeum</taxon>
    </lineage>
</organism>
<gene>
    <name evidence="1" type="ORF">SISNIDRAFT_389579</name>
</gene>
<name>A0A164MK60_9AGAM</name>
<protein>
    <recommendedName>
        <fullName evidence="3">RNase H type-1 domain-containing protein</fullName>
    </recommendedName>
</protein>
<dbReference type="OrthoDB" id="2957080at2759"/>
<evidence type="ECO:0000313" key="2">
    <source>
        <dbReference type="Proteomes" id="UP000076722"/>
    </source>
</evidence>
<keyword evidence="2" id="KW-1185">Reference proteome</keyword>
<proteinExistence type="predicted"/>
<accession>A0A164MK60</accession>